<gene>
    <name evidence="2" type="ORF">IV417_08855</name>
</gene>
<keyword evidence="1" id="KW-1133">Transmembrane helix</keyword>
<dbReference type="AlphaFoldDB" id="A0AAP2CPN9"/>
<reference evidence="2 3" key="1">
    <citation type="journal article" date="2021" name="Arch. Microbiol.">
        <title>Harenicola maris gen. nov., sp. nov. isolated from the Sea of Japan shallow sediments.</title>
        <authorList>
            <person name="Romanenko L.A."/>
            <person name="Kurilenko V.V."/>
            <person name="Chernysheva N.Y."/>
            <person name="Tekutyeva L.A."/>
            <person name="Velansky P.V."/>
            <person name="Svetashev V.I."/>
            <person name="Isaeva M.P."/>
        </authorList>
    </citation>
    <scope>NUCLEOTIDE SEQUENCE [LARGE SCALE GENOMIC DNA]</scope>
    <source>
        <strain evidence="2 3">KMM 3653</strain>
    </source>
</reference>
<accession>A0AAP2CPN9</accession>
<name>A0AAP2CPN9_9RHOB</name>
<dbReference type="EMBL" id="JADQAZ010000002">
    <property type="protein sequence ID" value="MBT0957495.1"/>
    <property type="molecule type" value="Genomic_DNA"/>
</dbReference>
<feature type="transmembrane region" description="Helical" evidence="1">
    <location>
        <begin position="45"/>
        <end position="65"/>
    </location>
</feature>
<keyword evidence="1" id="KW-0812">Transmembrane</keyword>
<evidence type="ECO:0000256" key="1">
    <source>
        <dbReference type="SAM" id="Phobius"/>
    </source>
</evidence>
<dbReference type="RefSeq" id="WP_327793726.1">
    <property type="nucleotide sequence ID" value="NZ_JADQAZ010000002.1"/>
</dbReference>
<proteinExistence type="predicted"/>
<feature type="transmembrane region" description="Helical" evidence="1">
    <location>
        <begin position="72"/>
        <end position="94"/>
    </location>
</feature>
<evidence type="ECO:0000313" key="3">
    <source>
        <dbReference type="Proteomes" id="UP001315686"/>
    </source>
</evidence>
<sequence length="95" mass="10379">MRIIGLIYTGLAIFIALQAEAYFDQNAYNIHLLLDLSEEQTDQLRSFAPLVAIAPLALIALTSLLTRRVIWAAVMALCAGLVWMASTSAIGILYP</sequence>
<dbReference type="Proteomes" id="UP001315686">
    <property type="component" value="Unassembled WGS sequence"/>
</dbReference>
<keyword evidence="3" id="KW-1185">Reference proteome</keyword>
<organism evidence="2 3">
    <name type="scientific">Harenicola maris</name>
    <dbReference type="NCBI Taxonomy" id="2841044"/>
    <lineage>
        <taxon>Bacteria</taxon>
        <taxon>Pseudomonadati</taxon>
        <taxon>Pseudomonadota</taxon>
        <taxon>Alphaproteobacteria</taxon>
        <taxon>Rhodobacterales</taxon>
        <taxon>Paracoccaceae</taxon>
        <taxon>Harenicola</taxon>
    </lineage>
</organism>
<evidence type="ECO:0000313" key="2">
    <source>
        <dbReference type="EMBL" id="MBT0957495.1"/>
    </source>
</evidence>
<comment type="caution">
    <text evidence="2">The sequence shown here is derived from an EMBL/GenBank/DDBJ whole genome shotgun (WGS) entry which is preliminary data.</text>
</comment>
<protein>
    <submittedName>
        <fullName evidence="2">Uncharacterized protein</fullName>
    </submittedName>
</protein>
<keyword evidence="1" id="KW-0472">Membrane</keyword>